<keyword evidence="1" id="KW-0812">Transmembrane</keyword>
<feature type="transmembrane region" description="Helical" evidence="1">
    <location>
        <begin position="125"/>
        <end position="147"/>
    </location>
</feature>
<dbReference type="Proteomes" id="UP001309876">
    <property type="component" value="Unassembled WGS sequence"/>
</dbReference>
<feature type="transmembrane region" description="Helical" evidence="1">
    <location>
        <begin position="153"/>
        <end position="174"/>
    </location>
</feature>
<feature type="transmembrane region" description="Helical" evidence="1">
    <location>
        <begin position="430"/>
        <end position="450"/>
    </location>
</feature>
<sequence>MSLSERKIKNLEAFGNWVGSPAAALTTTIWNILMIRKCRIRSKRSSVHRDTLYILSCINQYQYPRRPKTDGNDHRRDVALLRGILYPYVQDSEKLPDTLRNKLECLSTHLAFQLRLQRRKGVYPLWLNIIWFLLSFVFSIVTAFASLGDNTTAHSLALGLLLSWMPTLVLATIIDRNPASETRCGILIQRWLYTVDALFAAEALGMGNIPGIHASSTDELTVDDCGDEDISLLSIRDPGNVYPARRQDTEQRVASDSIVNTRQWHKCAEMRDFYVGDFVGQGRRMRYCAVADTVLDLKLDRKTPRSIDLPGDSEAVHFREALPNRPQEWYLVWLVSQFLVGAGYATAFVVSFKTPTIGLGCRTLSYTTWYLLSFFSWLFLGIWQEPPKYTIGGLNNCRCKSSTFGSSGYGGYMDFENGEFYHQAYAVQEVWALATTFGLLIAGCAILYFGRRWSRDSDLWRVDEAFEPPVVEGVDLLWLI</sequence>
<keyword evidence="1" id="KW-1133">Transmembrane helix</keyword>
<evidence type="ECO:0000313" key="3">
    <source>
        <dbReference type="Proteomes" id="UP001309876"/>
    </source>
</evidence>
<organism evidence="2 3">
    <name type="scientific">Lithohypha guttulata</name>
    <dbReference type="NCBI Taxonomy" id="1690604"/>
    <lineage>
        <taxon>Eukaryota</taxon>
        <taxon>Fungi</taxon>
        <taxon>Dikarya</taxon>
        <taxon>Ascomycota</taxon>
        <taxon>Pezizomycotina</taxon>
        <taxon>Eurotiomycetes</taxon>
        <taxon>Chaetothyriomycetidae</taxon>
        <taxon>Chaetothyriales</taxon>
        <taxon>Trichomeriaceae</taxon>
        <taxon>Lithohypha</taxon>
    </lineage>
</organism>
<name>A0AAN7YK97_9EURO</name>
<gene>
    <name evidence="2" type="ORF">LTR05_000351</name>
</gene>
<keyword evidence="3" id="KW-1185">Reference proteome</keyword>
<dbReference type="EMBL" id="JAVRRJ010000001">
    <property type="protein sequence ID" value="KAK5090181.1"/>
    <property type="molecule type" value="Genomic_DNA"/>
</dbReference>
<proteinExistence type="predicted"/>
<feature type="transmembrane region" description="Helical" evidence="1">
    <location>
        <begin position="14"/>
        <end position="35"/>
    </location>
</feature>
<feature type="transmembrane region" description="Helical" evidence="1">
    <location>
        <begin position="329"/>
        <end position="352"/>
    </location>
</feature>
<comment type="caution">
    <text evidence="2">The sequence shown here is derived from an EMBL/GenBank/DDBJ whole genome shotgun (WGS) entry which is preliminary data.</text>
</comment>
<keyword evidence="1" id="KW-0472">Membrane</keyword>
<dbReference type="AlphaFoldDB" id="A0AAN7YK97"/>
<feature type="transmembrane region" description="Helical" evidence="1">
    <location>
        <begin position="364"/>
        <end position="383"/>
    </location>
</feature>
<reference evidence="2 3" key="1">
    <citation type="submission" date="2023-08" db="EMBL/GenBank/DDBJ databases">
        <title>Black Yeasts Isolated from many extreme environments.</title>
        <authorList>
            <person name="Coleine C."/>
            <person name="Stajich J.E."/>
            <person name="Selbmann L."/>
        </authorList>
    </citation>
    <scope>NUCLEOTIDE SEQUENCE [LARGE SCALE GENOMIC DNA]</scope>
    <source>
        <strain evidence="2 3">CCFEE 5910</strain>
    </source>
</reference>
<protein>
    <submittedName>
        <fullName evidence="2">Uncharacterized protein</fullName>
    </submittedName>
</protein>
<accession>A0AAN7YK97</accession>
<evidence type="ECO:0000256" key="1">
    <source>
        <dbReference type="SAM" id="Phobius"/>
    </source>
</evidence>
<evidence type="ECO:0000313" key="2">
    <source>
        <dbReference type="EMBL" id="KAK5090181.1"/>
    </source>
</evidence>